<dbReference type="GO" id="GO:0003676">
    <property type="term" value="F:nucleic acid binding"/>
    <property type="evidence" value="ECO:0007669"/>
    <property type="project" value="InterPro"/>
</dbReference>
<proteinExistence type="predicted"/>
<dbReference type="OrthoDB" id="616263at2759"/>
<protein>
    <recommendedName>
        <fullName evidence="3">Histone-lysine N-methyltransferase SETMAR</fullName>
    </recommendedName>
</protein>
<name>A0A4Y2WQM9_ARAVE</name>
<reference evidence="1 2" key="1">
    <citation type="journal article" date="2019" name="Sci. Rep.">
        <title>Orb-weaving spider Araneus ventricosus genome elucidates the spidroin gene catalogue.</title>
        <authorList>
            <person name="Kono N."/>
            <person name="Nakamura H."/>
            <person name="Ohtoshi R."/>
            <person name="Moran D.A.P."/>
            <person name="Shinohara A."/>
            <person name="Yoshida Y."/>
            <person name="Fujiwara M."/>
            <person name="Mori M."/>
            <person name="Tomita M."/>
            <person name="Arakawa K."/>
        </authorList>
    </citation>
    <scope>NUCLEOTIDE SEQUENCE [LARGE SCALE GENOMIC DNA]</scope>
</reference>
<dbReference type="Proteomes" id="UP000499080">
    <property type="component" value="Unassembled WGS sequence"/>
</dbReference>
<dbReference type="PANTHER" id="PTHR46060">
    <property type="entry name" value="MARINER MOS1 TRANSPOSASE-LIKE PROTEIN"/>
    <property type="match status" value="1"/>
</dbReference>
<dbReference type="AlphaFoldDB" id="A0A4Y2WQM9"/>
<dbReference type="PANTHER" id="PTHR46060:SF1">
    <property type="entry name" value="MARINER MOS1 TRANSPOSASE-LIKE PROTEIN"/>
    <property type="match status" value="1"/>
</dbReference>
<dbReference type="Gene3D" id="3.30.420.10">
    <property type="entry name" value="Ribonuclease H-like superfamily/Ribonuclease H"/>
    <property type="match status" value="1"/>
</dbReference>
<organism evidence="1 2">
    <name type="scientific">Araneus ventricosus</name>
    <name type="common">Orbweaver spider</name>
    <name type="synonym">Epeira ventricosa</name>
    <dbReference type="NCBI Taxonomy" id="182803"/>
    <lineage>
        <taxon>Eukaryota</taxon>
        <taxon>Metazoa</taxon>
        <taxon>Ecdysozoa</taxon>
        <taxon>Arthropoda</taxon>
        <taxon>Chelicerata</taxon>
        <taxon>Arachnida</taxon>
        <taxon>Araneae</taxon>
        <taxon>Araneomorphae</taxon>
        <taxon>Entelegynae</taxon>
        <taxon>Araneoidea</taxon>
        <taxon>Araneidae</taxon>
        <taxon>Araneus</taxon>
    </lineage>
</organism>
<dbReference type="EMBL" id="BGPR01063934">
    <property type="protein sequence ID" value="GBO39036.1"/>
    <property type="molecule type" value="Genomic_DNA"/>
</dbReference>
<keyword evidence="2" id="KW-1185">Reference proteome</keyword>
<evidence type="ECO:0000313" key="1">
    <source>
        <dbReference type="EMBL" id="GBO39036.1"/>
    </source>
</evidence>
<comment type="caution">
    <text evidence="1">The sequence shown here is derived from an EMBL/GenBank/DDBJ whole genome shotgun (WGS) entry which is preliminary data.</text>
</comment>
<evidence type="ECO:0000313" key="2">
    <source>
        <dbReference type="Proteomes" id="UP000499080"/>
    </source>
</evidence>
<dbReference type="InterPro" id="IPR036397">
    <property type="entry name" value="RNaseH_sf"/>
</dbReference>
<evidence type="ECO:0008006" key="3">
    <source>
        <dbReference type="Google" id="ProtNLM"/>
    </source>
</evidence>
<dbReference type="InterPro" id="IPR052709">
    <property type="entry name" value="Transposase-MT_Hybrid"/>
</dbReference>
<accession>A0A4Y2WQM9</accession>
<sequence length="80" mass="9131">MTSAVVSCHNLRRLLRAIQTSGIALIQDNAHPHNAFITEQLQEKFKWDISDHPAYSPDLATNDFHIFPELKNWLGGQSFQ</sequence>
<gene>
    <name evidence="1" type="ORF">AVEN_42412_1</name>
</gene>